<accession>A0ABP4HMA7</accession>
<dbReference type="EMBL" id="BAAALF010000248">
    <property type="protein sequence ID" value="GAA1274361.1"/>
    <property type="molecule type" value="Genomic_DNA"/>
</dbReference>
<keyword evidence="2" id="KW-1185">Reference proteome</keyword>
<dbReference type="PANTHER" id="PTHR34724">
    <property type="entry name" value="OS12G0596101 PROTEIN"/>
    <property type="match status" value="1"/>
</dbReference>
<comment type="caution">
    <text evidence="1">The sequence shown here is derived from an EMBL/GenBank/DDBJ whole genome shotgun (WGS) entry which is preliminary data.</text>
</comment>
<sequence length="69" mass="7298">MTSSDRSGGSAPDGKDPTMCRRVTCKQCGKATYSGCGNHVDQVLAGVPKAQRCGCPPAPKRSWWPFGGR</sequence>
<gene>
    <name evidence="1" type="ORF">GCM10009665_72320</name>
</gene>
<evidence type="ECO:0000313" key="2">
    <source>
        <dbReference type="Proteomes" id="UP001500037"/>
    </source>
</evidence>
<dbReference type="PANTHER" id="PTHR34724:SF2">
    <property type="entry name" value="OS12G0596101 PROTEIN"/>
    <property type="match status" value="1"/>
</dbReference>
<dbReference type="Proteomes" id="UP001500037">
    <property type="component" value="Unassembled WGS sequence"/>
</dbReference>
<organism evidence="1 2">
    <name type="scientific">Kitasatospora nipponensis</name>
    <dbReference type="NCBI Taxonomy" id="258049"/>
    <lineage>
        <taxon>Bacteria</taxon>
        <taxon>Bacillati</taxon>
        <taxon>Actinomycetota</taxon>
        <taxon>Actinomycetes</taxon>
        <taxon>Kitasatosporales</taxon>
        <taxon>Streptomycetaceae</taxon>
        <taxon>Kitasatospora</taxon>
    </lineage>
</organism>
<reference evidence="2" key="1">
    <citation type="journal article" date="2019" name="Int. J. Syst. Evol. Microbiol.">
        <title>The Global Catalogue of Microorganisms (GCM) 10K type strain sequencing project: providing services to taxonomists for standard genome sequencing and annotation.</title>
        <authorList>
            <consortium name="The Broad Institute Genomics Platform"/>
            <consortium name="The Broad Institute Genome Sequencing Center for Infectious Disease"/>
            <person name="Wu L."/>
            <person name="Ma J."/>
        </authorList>
    </citation>
    <scope>NUCLEOTIDE SEQUENCE [LARGE SCALE GENOMIC DNA]</scope>
    <source>
        <strain evidence="2">JCM 13004</strain>
    </source>
</reference>
<name>A0ABP4HMA7_9ACTN</name>
<evidence type="ECO:0000313" key="1">
    <source>
        <dbReference type="EMBL" id="GAA1274361.1"/>
    </source>
</evidence>
<protein>
    <submittedName>
        <fullName evidence="1">Uncharacterized protein</fullName>
    </submittedName>
</protein>
<proteinExistence type="predicted"/>